<dbReference type="PANTHER" id="PTHR13582:SF0">
    <property type="entry name" value="M-PHASE PHOSPHOPROTEIN 6"/>
    <property type="match status" value="1"/>
</dbReference>
<feature type="compositionally biased region" description="Low complexity" evidence="1">
    <location>
        <begin position="153"/>
        <end position="163"/>
    </location>
</feature>
<dbReference type="PANTHER" id="PTHR13582">
    <property type="entry name" value="M-PHASE PHOSPHOPROTEIN 6"/>
    <property type="match status" value="1"/>
</dbReference>
<dbReference type="AlphaFoldDB" id="A0A812DB70"/>
<gene>
    <name evidence="2" type="ORF">SPHA_49532</name>
</gene>
<evidence type="ECO:0000313" key="3">
    <source>
        <dbReference type="Proteomes" id="UP000597762"/>
    </source>
</evidence>
<feature type="compositionally biased region" description="Basic residues" evidence="1">
    <location>
        <begin position="143"/>
        <end position="152"/>
    </location>
</feature>
<evidence type="ECO:0000256" key="1">
    <source>
        <dbReference type="SAM" id="MobiDB-lite"/>
    </source>
</evidence>
<organism evidence="2 3">
    <name type="scientific">Acanthosepion pharaonis</name>
    <name type="common">Pharaoh cuttlefish</name>
    <name type="synonym">Sepia pharaonis</name>
    <dbReference type="NCBI Taxonomy" id="158019"/>
    <lineage>
        <taxon>Eukaryota</taxon>
        <taxon>Metazoa</taxon>
        <taxon>Spiralia</taxon>
        <taxon>Lophotrochozoa</taxon>
        <taxon>Mollusca</taxon>
        <taxon>Cephalopoda</taxon>
        <taxon>Coleoidea</taxon>
        <taxon>Decapodiformes</taxon>
        <taxon>Sepiida</taxon>
        <taxon>Sepiina</taxon>
        <taxon>Sepiidae</taxon>
        <taxon>Acanthosepion</taxon>
    </lineage>
</organism>
<sequence>MAVQGAKKPQLSKNVLGLKFMQRTVIRLEKEQNADENQRAIDDEHWVIARPVEKQEENLFEVNPSYVFCEELKFGRMSFLGCNPEIEKLMIVNELDHAEKRENEAAVDDEEMAYRFKNIVGSQKLKKKRDHMEILMDSVHEHSSRKKNKKNGFKTTFLKPADD</sequence>
<proteinExistence type="predicted"/>
<dbReference type="OrthoDB" id="20403at2759"/>
<comment type="caution">
    <text evidence="2">The sequence shown here is derived from an EMBL/GenBank/DDBJ whole genome shotgun (WGS) entry which is preliminary data.</text>
</comment>
<protein>
    <submittedName>
        <fullName evidence="2">MPHOSPH6</fullName>
    </submittedName>
</protein>
<name>A0A812DB70_ACAPH</name>
<dbReference type="EMBL" id="CAHIKZ030002848">
    <property type="protein sequence ID" value="CAE1292950.1"/>
    <property type="molecule type" value="Genomic_DNA"/>
</dbReference>
<accession>A0A812DB70</accession>
<keyword evidence="3" id="KW-1185">Reference proteome</keyword>
<dbReference type="Proteomes" id="UP000597762">
    <property type="component" value="Unassembled WGS sequence"/>
</dbReference>
<dbReference type="Pfam" id="PF10175">
    <property type="entry name" value="MPP6"/>
    <property type="match status" value="1"/>
</dbReference>
<feature type="region of interest" description="Disordered" evidence="1">
    <location>
        <begin position="139"/>
        <end position="163"/>
    </location>
</feature>
<dbReference type="InterPro" id="IPR019324">
    <property type="entry name" value="MPP6"/>
</dbReference>
<evidence type="ECO:0000313" key="2">
    <source>
        <dbReference type="EMBL" id="CAE1292950.1"/>
    </source>
</evidence>
<reference evidence="2" key="1">
    <citation type="submission" date="2021-01" db="EMBL/GenBank/DDBJ databases">
        <authorList>
            <person name="Li R."/>
            <person name="Bekaert M."/>
        </authorList>
    </citation>
    <scope>NUCLEOTIDE SEQUENCE</scope>
    <source>
        <strain evidence="2">Farmed</strain>
    </source>
</reference>
<dbReference type="GO" id="GO:0000460">
    <property type="term" value="P:maturation of 5.8S rRNA"/>
    <property type="evidence" value="ECO:0007669"/>
    <property type="project" value="TreeGrafter"/>
</dbReference>